<evidence type="ECO:0000313" key="1">
    <source>
        <dbReference type="EMBL" id="MFC3551333.1"/>
    </source>
</evidence>
<gene>
    <name evidence="1" type="ORF">ACFOLC_09960</name>
</gene>
<protein>
    <submittedName>
        <fullName evidence="1">Uncharacterized protein</fullName>
    </submittedName>
</protein>
<sequence length="115" mass="12250">MTANAFSYRVYAATGLGGRTRIPASVLKEATGPGTVFVDIDTPEPGHPQMDLSTVSIQAPQARADSDVDVSFSYNTCLRSGGYHGWDSAAVMRRDTTGWRVVSVDLVAHDRGTCG</sequence>
<evidence type="ECO:0000313" key="2">
    <source>
        <dbReference type="Proteomes" id="UP001595740"/>
    </source>
</evidence>
<reference evidence="2" key="1">
    <citation type="journal article" date="2019" name="Int. J. Syst. Evol. Microbiol.">
        <title>The Global Catalogue of Microorganisms (GCM) 10K type strain sequencing project: providing services to taxonomists for standard genome sequencing and annotation.</title>
        <authorList>
            <consortium name="The Broad Institute Genomics Platform"/>
            <consortium name="The Broad Institute Genome Sequencing Center for Infectious Disease"/>
            <person name="Wu L."/>
            <person name="Ma J."/>
        </authorList>
    </citation>
    <scope>NUCLEOTIDE SEQUENCE [LARGE SCALE GENOMIC DNA]</scope>
    <source>
        <strain evidence="2">KCTC 42875</strain>
    </source>
</reference>
<comment type="caution">
    <text evidence="1">The sequence shown here is derived from an EMBL/GenBank/DDBJ whole genome shotgun (WGS) entry which is preliminary data.</text>
</comment>
<dbReference type="RefSeq" id="WP_386759101.1">
    <property type="nucleotide sequence ID" value="NZ_JBHRXK010000004.1"/>
</dbReference>
<keyword evidence="2" id="KW-1185">Reference proteome</keyword>
<dbReference type="Proteomes" id="UP001595740">
    <property type="component" value="Unassembled WGS sequence"/>
</dbReference>
<accession>A0ABV7RRB0</accession>
<proteinExistence type="predicted"/>
<dbReference type="EMBL" id="JBHRXK010000004">
    <property type="protein sequence ID" value="MFC3551333.1"/>
    <property type="molecule type" value="Genomic_DNA"/>
</dbReference>
<organism evidence="1 2">
    <name type="scientific">Lysobacter cavernae</name>
    <dbReference type="NCBI Taxonomy" id="1685901"/>
    <lineage>
        <taxon>Bacteria</taxon>
        <taxon>Pseudomonadati</taxon>
        <taxon>Pseudomonadota</taxon>
        <taxon>Gammaproteobacteria</taxon>
        <taxon>Lysobacterales</taxon>
        <taxon>Lysobacteraceae</taxon>
        <taxon>Lysobacter</taxon>
    </lineage>
</organism>
<name>A0ABV7RRB0_9GAMM</name>